<reference evidence="4" key="1">
    <citation type="submission" date="2019-08" db="EMBL/GenBank/DDBJ databases">
        <title>The improved chromosome-level genome for the pearl oyster Pinctada fucata martensii using PacBio sequencing and Hi-C.</title>
        <authorList>
            <person name="Zheng Z."/>
        </authorList>
    </citation>
    <scope>NUCLEOTIDE SEQUENCE</scope>
    <source>
        <strain evidence="4">ZZ-2019</strain>
        <tissue evidence="4">Adductor muscle</tissue>
    </source>
</reference>
<dbReference type="AlphaFoldDB" id="A0AA88YBM2"/>
<name>A0AA88YBM2_PINIB</name>
<dbReference type="Pfam" id="PF20266">
    <property type="entry name" value="Mab-21_C"/>
    <property type="match status" value="1"/>
</dbReference>
<evidence type="ECO:0000259" key="2">
    <source>
        <dbReference type="Pfam" id="PF03281"/>
    </source>
</evidence>
<dbReference type="Gene3D" id="1.10.1410.40">
    <property type="match status" value="1"/>
</dbReference>
<keyword evidence="5" id="KW-1185">Reference proteome</keyword>
<evidence type="ECO:0000313" key="5">
    <source>
        <dbReference type="Proteomes" id="UP001186944"/>
    </source>
</evidence>
<proteinExistence type="inferred from homology"/>
<gene>
    <name evidence="4" type="ORF">FSP39_008680</name>
</gene>
<organism evidence="4 5">
    <name type="scientific">Pinctada imbricata</name>
    <name type="common">Atlantic pearl-oyster</name>
    <name type="synonym">Pinctada martensii</name>
    <dbReference type="NCBI Taxonomy" id="66713"/>
    <lineage>
        <taxon>Eukaryota</taxon>
        <taxon>Metazoa</taxon>
        <taxon>Spiralia</taxon>
        <taxon>Lophotrochozoa</taxon>
        <taxon>Mollusca</taxon>
        <taxon>Bivalvia</taxon>
        <taxon>Autobranchia</taxon>
        <taxon>Pteriomorphia</taxon>
        <taxon>Pterioida</taxon>
        <taxon>Pterioidea</taxon>
        <taxon>Pteriidae</taxon>
        <taxon>Pinctada</taxon>
    </lineage>
</organism>
<evidence type="ECO:0000259" key="3">
    <source>
        <dbReference type="Pfam" id="PF20266"/>
    </source>
</evidence>
<feature type="domain" description="Mab-21-like HhH/H2TH-like" evidence="3">
    <location>
        <begin position="300"/>
        <end position="387"/>
    </location>
</feature>
<dbReference type="InterPro" id="IPR046906">
    <property type="entry name" value="Mab-21_HhH/H2TH-like"/>
</dbReference>
<evidence type="ECO:0000256" key="1">
    <source>
        <dbReference type="ARBA" id="ARBA00008307"/>
    </source>
</evidence>
<dbReference type="InterPro" id="IPR024810">
    <property type="entry name" value="MAB21L/cGLR"/>
</dbReference>
<dbReference type="SMART" id="SM01265">
    <property type="entry name" value="Mab-21"/>
    <property type="match status" value="1"/>
</dbReference>
<comment type="caution">
    <text evidence="4">The sequence shown here is derived from an EMBL/GenBank/DDBJ whole genome shotgun (WGS) entry which is preliminary data.</text>
</comment>
<comment type="similarity">
    <text evidence="1">Belongs to the mab-21 family.</text>
</comment>
<accession>A0AA88YBM2</accession>
<feature type="domain" description="Mab-21-like nucleotidyltransferase" evidence="2">
    <location>
        <begin position="142"/>
        <end position="287"/>
    </location>
</feature>
<evidence type="ECO:0000313" key="4">
    <source>
        <dbReference type="EMBL" id="KAK3102094.1"/>
    </source>
</evidence>
<dbReference type="Proteomes" id="UP001186944">
    <property type="component" value="Unassembled WGS sequence"/>
</dbReference>
<evidence type="ECO:0008006" key="6">
    <source>
        <dbReference type="Google" id="ProtNLM"/>
    </source>
</evidence>
<dbReference type="PANTHER" id="PTHR10656">
    <property type="entry name" value="CELL FATE DETERMINING PROTEIN MAB21-RELATED"/>
    <property type="match status" value="1"/>
</dbReference>
<dbReference type="InterPro" id="IPR046903">
    <property type="entry name" value="Mab-21-like_nuc_Trfase"/>
</dbReference>
<dbReference type="PANTHER" id="PTHR10656:SF69">
    <property type="entry name" value="MAB-21-LIKE HHH_H2TH-LIKE DOMAIN-CONTAINING PROTEIN"/>
    <property type="match status" value="1"/>
</dbReference>
<protein>
    <recommendedName>
        <fullName evidence="6">Mab-21-like HhH/H2TH-like domain-containing protein</fullName>
    </recommendedName>
</protein>
<sequence length="727" mass="84640">MDLEGYSDTIYSILCSVVGNEDEIKFNRSLCTIWELIADGSHTDMSRENKAKYGLELAREMVRQRLGTVPQYVEANLKILKDKFLTEGLFREWLIYSGSRAEGFDFQSSDHDFMCYMKCFKVLEKPTSQIFDPLQYIQVYLLEKENTKPGFVRLKLQQSLDPRFDCIVHNAVGQNTYLSNKKYKEQFQMLLTHKTGFQQYVHGPCLVPDAQGRIEVDTAPTLCSETWPVDAVGCLHRLLKSKWPPFEVVKEIVSDECLFVPIGCASSPFQEIEWRISFSLAEKRLVHSMNHTQFLTYALLKLFLKDIAGRNTTAKDLLCSYFMKTSVFWEIVETSIPWRSSFILHHFWNCFRRLLFWINSEYCPNFFIPENNMFYGKIHGHARQELMRFLGCVYTEGYFMFHKIPSILGELELFGEVPTMCCNAGLRRSKVIKKLFSVTAHRFHHSIDLLYDSLKSQKSQVILEFTEYIRRSRVNLLLHKTLCHNNKHFRRNRISYQLERKIFRVLKATSPDRTQSMVFIAMHFYRRKQHDRAICMLFNVIRKLEDEVTINLWNFNAEKYSAVGGDYLSVSDGLRRFTASSIPLDAETCLPEIVDECLTPNGLTDYHLISPLVLTHFLLFLCYFRTDDLLLARSHLTELDNVLQNIKIHVESLAMPISWQLLGIGQEMIGDFTNALESLGTCQTLLNFGFNSRYDESLFESNRKRICRVVAILILIEISDVLSTNQL</sequence>
<dbReference type="Pfam" id="PF03281">
    <property type="entry name" value="Mab-21"/>
    <property type="match status" value="1"/>
</dbReference>
<dbReference type="EMBL" id="VSWD01000005">
    <property type="protein sequence ID" value="KAK3102094.1"/>
    <property type="molecule type" value="Genomic_DNA"/>
</dbReference>